<evidence type="ECO:0000256" key="1">
    <source>
        <dbReference type="ARBA" id="ARBA00022723"/>
    </source>
</evidence>
<organism evidence="5 6">
    <name type="scientific">Nonomuraea rubra</name>
    <dbReference type="NCBI Taxonomy" id="46180"/>
    <lineage>
        <taxon>Bacteria</taxon>
        <taxon>Bacillati</taxon>
        <taxon>Actinomycetota</taxon>
        <taxon>Actinomycetes</taxon>
        <taxon>Streptosporangiales</taxon>
        <taxon>Streptosporangiaceae</taxon>
        <taxon>Nonomuraea</taxon>
    </lineage>
</organism>
<dbReference type="PROSITE" id="PS51257">
    <property type="entry name" value="PROKAR_LIPOPROTEIN"/>
    <property type="match status" value="1"/>
</dbReference>
<feature type="chain" id="PRO_5031374598" evidence="3">
    <location>
        <begin position="24"/>
        <end position="491"/>
    </location>
</feature>
<evidence type="ECO:0000259" key="4">
    <source>
        <dbReference type="PROSITE" id="PS51677"/>
    </source>
</evidence>
<gene>
    <name evidence="5" type="ORF">HD593_011134</name>
</gene>
<dbReference type="GO" id="GO:0005975">
    <property type="term" value="P:carbohydrate metabolic process"/>
    <property type="evidence" value="ECO:0007669"/>
    <property type="project" value="InterPro"/>
</dbReference>
<dbReference type="SUPFAM" id="SSF88713">
    <property type="entry name" value="Glycoside hydrolase/deacetylase"/>
    <property type="match status" value="1"/>
</dbReference>
<dbReference type="GO" id="GO:0046872">
    <property type="term" value="F:metal ion binding"/>
    <property type="evidence" value="ECO:0007669"/>
    <property type="project" value="UniProtKB-KW"/>
</dbReference>
<dbReference type="Pfam" id="PF01522">
    <property type="entry name" value="Polysacc_deac_1"/>
    <property type="match status" value="1"/>
</dbReference>
<dbReference type="PROSITE" id="PS51677">
    <property type="entry name" value="NODB"/>
    <property type="match status" value="1"/>
</dbReference>
<dbReference type="Gene3D" id="3.20.20.370">
    <property type="entry name" value="Glycoside hydrolase/deacetylase"/>
    <property type="match status" value="1"/>
</dbReference>
<feature type="domain" description="NodB homology" evidence="4">
    <location>
        <begin position="285"/>
        <end position="461"/>
    </location>
</feature>
<dbReference type="GO" id="GO:0016810">
    <property type="term" value="F:hydrolase activity, acting on carbon-nitrogen (but not peptide) bonds"/>
    <property type="evidence" value="ECO:0007669"/>
    <property type="project" value="InterPro"/>
</dbReference>
<dbReference type="PANTHER" id="PTHR10587:SF133">
    <property type="entry name" value="CHITIN DEACETYLASE 1-RELATED"/>
    <property type="match status" value="1"/>
</dbReference>
<keyword evidence="2" id="KW-0378">Hydrolase</keyword>
<evidence type="ECO:0000313" key="5">
    <source>
        <dbReference type="EMBL" id="MBB6556339.1"/>
    </source>
</evidence>
<reference evidence="5 6" key="1">
    <citation type="submission" date="2020-08" db="EMBL/GenBank/DDBJ databases">
        <title>Sequencing the genomes of 1000 actinobacteria strains.</title>
        <authorList>
            <person name="Klenk H.-P."/>
        </authorList>
    </citation>
    <scope>NUCLEOTIDE SEQUENCE [LARGE SCALE GENOMIC DNA]</scope>
    <source>
        <strain evidence="5 6">DSM 43768</strain>
    </source>
</reference>
<evidence type="ECO:0000256" key="2">
    <source>
        <dbReference type="ARBA" id="ARBA00022801"/>
    </source>
</evidence>
<evidence type="ECO:0000313" key="6">
    <source>
        <dbReference type="Proteomes" id="UP000565579"/>
    </source>
</evidence>
<dbReference type="InterPro" id="IPR002509">
    <property type="entry name" value="NODB_dom"/>
</dbReference>
<accession>A0A7X0P788</accession>
<dbReference type="InterPro" id="IPR011330">
    <property type="entry name" value="Glyco_hydro/deAcase_b/a-brl"/>
</dbReference>
<comment type="caution">
    <text evidence="5">The sequence shown here is derived from an EMBL/GenBank/DDBJ whole genome shotgun (WGS) entry which is preliminary data.</text>
</comment>
<feature type="signal peptide" evidence="3">
    <location>
        <begin position="1"/>
        <end position="23"/>
    </location>
</feature>
<dbReference type="GO" id="GO:0016020">
    <property type="term" value="C:membrane"/>
    <property type="evidence" value="ECO:0007669"/>
    <property type="project" value="TreeGrafter"/>
</dbReference>
<keyword evidence="6" id="KW-1185">Reference proteome</keyword>
<dbReference type="InterPro" id="IPR050248">
    <property type="entry name" value="Polysacc_deacetylase_ArnD"/>
</dbReference>
<dbReference type="RefSeq" id="WP_185110793.1">
    <property type="nucleotide sequence ID" value="NZ_JACHMI010000001.1"/>
</dbReference>
<proteinExistence type="predicted"/>
<dbReference type="AlphaFoldDB" id="A0A7X0P788"/>
<sequence length="491" mass="52641">MHKSRFFSGIALLALSASGCALAAASPARDVVVPAEPTAIDFVDPATVIGLSTRTLTEGDAPGSRYVHIDYPEFAGATALNRELHAQAERQLRDFRARNREVEPVSPRPELNVDWQLAAASPEAVAVRLRTGEFEGQRWANSTRTFWFDPRTGEATGSTGLLDGHAALARLTALVRDQLKERGNQVERDEVTDEGGAFDSMAFNRHGDLVVEFDDCQVGPCSLGRVAVAVPAGQVAPLLSKLGRQAQESARENRVQGAVSPDFALANSPDAVSNRAGSVDCAKVKCVALTFDDGPGPYTGRLLDLLKEGRARATFFTVGSNAMAQPALLRRMSVEGHLVGNHTWAHRDLSKQGSSKITETLAKTGDAVSAIIGQTPKLVRPPYGAVSQQVGNVAREMGLSLVTWDVDANDQNGGKAKDIADRTVREAHPGAIILMHDIHRETVDAVPDILKRLRGKGYSFVTVPELYGSAGMQAGRLYRSGNELPGKQPLT</sequence>
<dbReference type="EMBL" id="JACHMI010000001">
    <property type="protein sequence ID" value="MBB6556339.1"/>
    <property type="molecule type" value="Genomic_DNA"/>
</dbReference>
<keyword evidence="3" id="KW-0732">Signal</keyword>
<dbReference type="PANTHER" id="PTHR10587">
    <property type="entry name" value="GLYCOSYL TRANSFERASE-RELATED"/>
    <property type="match status" value="1"/>
</dbReference>
<name>A0A7X0P788_9ACTN</name>
<evidence type="ECO:0000256" key="3">
    <source>
        <dbReference type="SAM" id="SignalP"/>
    </source>
</evidence>
<protein>
    <submittedName>
        <fullName evidence="5">Peptidoglycan/xylan/chitin deacetylase (PgdA/CDA1 family)</fullName>
    </submittedName>
</protein>
<dbReference type="Proteomes" id="UP000565579">
    <property type="component" value="Unassembled WGS sequence"/>
</dbReference>
<keyword evidence="1" id="KW-0479">Metal-binding</keyword>